<dbReference type="WBParaSite" id="GPLIN_001055000">
    <property type="protein sequence ID" value="GPLIN_001055000"/>
    <property type="gene ID" value="GPLIN_001055000"/>
</dbReference>
<organism evidence="3 4">
    <name type="scientific">Globodera pallida</name>
    <name type="common">Potato cyst nematode worm</name>
    <name type="synonym">Heterodera pallida</name>
    <dbReference type="NCBI Taxonomy" id="36090"/>
    <lineage>
        <taxon>Eukaryota</taxon>
        <taxon>Metazoa</taxon>
        <taxon>Ecdysozoa</taxon>
        <taxon>Nematoda</taxon>
        <taxon>Chromadorea</taxon>
        <taxon>Rhabditida</taxon>
        <taxon>Tylenchina</taxon>
        <taxon>Tylenchomorpha</taxon>
        <taxon>Tylenchoidea</taxon>
        <taxon>Heteroderidae</taxon>
        <taxon>Heteroderinae</taxon>
        <taxon>Globodera</taxon>
    </lineage>
</organism>
<dbReference type="SUPFAM" id="SSF81660">
    <property type="entry name" value="Metal cation-transporting ATPase, ATP-binding domain N"/>
    <property type="match status" value="1"/>
</dbReference>
<dbReference type="GO" id="GO:0036376">
    <property type="term" value="P:sodium ion export across plasma membrane"/>
    <property type="evidence" value="ECO:0007669"/>
    <property type="project" value="TreeGrafter"/>
</dbReference>
<reference evidence="4" key="3">
    <citation type="submission" date="2016-06" db="UniProtKB">
        <authorList>
            <consortium name="WormBaseParasite"/>
        </authorList>
    </citation>
    <scope>IDENTIFICATION</scope>
</reference>
<keyword evidence="2" id="KW-1003">Cell membrane</keyword>
<name>A0A183CCE9_GLOPA</name>
<evidence type="ECO:0000256" key="1">
    <source>
        <dbReference type="ARBA" id="ARBA00004651"/>
    </source>
</evidence>
<protein>
    <submittedName>
        <fullName evidence="4">GAF domain-containing protein</fullName>
    </submittedName>
</protein>
<dbReference type="GO" id="GO:0030007">
    <property type="term" value="P:intracellular potassium ion homeostasis"/>
    <property type="evidence" value="ECO:0007669"/>
    <property type="project" value="TreeGrafter"/>
</dbReference>
<dbReference type="Proteomes" id="UP000050741">
    <property type="component" value="Unassembled WGS sequence"/>
</dbReference>
<keyword evidence="2" id="KW-0472">Membrane</keyword>
<proteinExistence type="predicted"/>
<evidence type="ECO:0000313" key="3">
    <source>
        <dbReference type="Proteomes" id="UP000050741"/>
    </source>
</evidence>
<dbReference type="InterPro" id="IPR023214">
    <property type="entry name" value="HAD_sf"/>
</dbReference>
<dbReference type="GO" id="GO:1990573">
    <property type="term" value="P:potassium ion import across plasma membrane"/>
    <property type="evidence" value="ECO:0007669"/>
    <property type="project" value="TreeGrafter"/>
</dbReference>
<dbReference type="GO" id="GO:0005886">
    <property type="term" value="C:plasma membrane"/>
    <property type="evidence" value="ECO:0007669"/>
    <property type="project" value="UniProtKB-SubCell"/>
</dbReference>
<dbReference type="GO" id="GO:0005391">
    <property type="term" value="F:P-type sodium:potassium-exchanging transporter activity"/>
    <property type="evidence" value="ECO:0007669"/>
    <property type="project" value="TreeGrafter"/>
</dbReference>
<dbReference type="Gene3D" id="3.40.1110.10">
    <property type="entry name" value="Calcium-transporting ATPase, cytoplasmic domain N"/>
    <property type="match status" value="1"/>
</dbReference>
<dbReference type="GO" id="GO:0000166">
    <property type="term" value="F:nucleotide binding"/>
    <property type="evidence" value="ECO:0007669"/>
    <property type="project" value="InterPro"/>
</dbReference>
<accession>A0A183CCE9</accession>
<dbReference type="Pfam" id="PF13246">
    <property type="entry name" value="Cation_ATPase"/>
    <property type="match status" value="1"/>
</dbReference>
<reference evidence="3" key="2">
    <citation type="submission" date="2014-05" db="EMBL/GenBank/DDBJ databases">
        <title>The genome and life-stage specific transcriptomes of Globodera pallida elucidate key aspects of plant parasitism by a cyst nematode.</title>
        <authorList>
            <person name="Cotton J.A."/>
            <person name="Lilley C.J."/>
            <person name="Jones L.M."/>
            <person name="Kikuchi T."/>
            <person name="Reid A.J."/>
            <person name="Thorpe P."/>
            <person name="Tsai I.J."/>
            <person name="Beasley H."/>
            <person name="Blok V."/>
            <person name="Cock P.J.A."/>
            <person name="Van den Akker S.E."/>
            <person name="Holroyd N."/>
            <person name="Hunt M."/>
            <person name="Mantelin S."/>
            <person name="Naghra H."/>
            <person name="Pain A."/>
            <person name="Palomares-Rius J.E."/>
            <person name="Zarowiecki M."/>
            <person name="Berriman M."/>
            <person name="Jones J.T."/>
            <person name="Urwin P.E."/>
        </authorList>
    </citation>
    <scope>NUCLEOTIDE SEQUENCE [LARGE SCALE GENOMIC DNA]</scope>
    <source>
        <strain evidence="3">Lindley</strain>
    </source>
</reference>
<reference evidence="3" key="1">
    <citation type="submission" date="2013-12" db="EMBL/GenBank/DDBJ databases">
        <authorList>
            <person name="Aslett M."/>
        </authorList>
    </citation>
    <scope>NUCLEOTIDE SEQUENCE [LARGE SCALE GENOMIC DNA]</scope>
    <source>
        <strain evidence="3">Lindley</strain>
    </source>
</reference>
<dbReference type="Gene3D" id="3.40.50.1000">
    <property type="entry name" value="HAD superfamily/HAD-like"/>
    <property type="match status" value="1"/>
</dbReference>
<keyword evidence="3" id="KW-1185">Reference proteome</keyword>
<dbReference type="InterPro" id="IPR050510">
    <property type="entry name" value="Cation_transp_ATPase_P-type"/>
</dbReference>
<dbReference type="PANTHER" id="PTHR43294">
    <property type="entry name" value="SODIUM/POTASSIUM-TRANSPORTING ATPASE SUBUNIT ALPHA"/>
    <property type="match status" value="1"/>
</dbReference>
<dbReference type="InterPro" id="IPR023299">
    <property type="entry name" value="ATPase_P-typ_cyto_dom_N"/>
</dbReference>
<evidence type="ECO:0000313" key="4">
    <source>
        <dbReference type="WBParaSite" id="GPLIN_001055000"/>
    </source>
</evidence>
<dbReference type="GO" id="GO:1902600">
    <property type="term" value="P:proton transmembrane transport"/>
    <property type="evidence" value="ECO:0007669"/>
    <property type="project" value="TreeGrafter"/>
</dbReference>
<dbReference type="PANTHER" id="PTHR43294:SF13">
    <property type="entry name" value="SODIUM_POTASSIUM-TRANSPORTING ATPASE SUBUNIT ALPHA"/>
    <property type="match status" value="1"/>
</dbReference>
<evidence type="ECO:0000256" key="2">
    <source>
        <dbReference type="ARBA" id="ARBA00022475"/>
    </source>
</evidence>
<dbReference type="AlphaFoldDB" id="A0A183CCE9"/>
<comment type="subcellular location">
    <subcellularLocation>
        <location evidence="1">Cell membrane</location>
        <topology evidence="1">Multi-pass membrane protein</topology>
    </subcellularLocation>
</comment>
<dbReference type="GO" id="GO:0006883">
    <property type="term" value="P:intracellular sodium ion homeostasis"/>
    <property type="evidence" value="ECO:0007669"/>
    <property type="project" value="TreeGrafter"/>
</dbReference>
<sequence length="105" mass="11569">GAPERIVDMCSSILVGEEEVPFDEGVREDFNRAYLELGGKGERVLGFADLRLDKAKYPRGFEFNAEELNFPTKDLRFIGLISLIDPPRASVPSAVAKARSPVLTS</sequence>